<dbReference type="GO" id="GO:0038023">
    <property type="term" value="F:signaling receptor activity"/>
    <property type="evidence" value="ECO:0007669"/>
    <property type="project" value="TreeGrafter"/>
</dbReference>
<accession>A0A9D4QRK7</accession>
<gene>
    <name evidence="10" type="ORF">DPMN_114465</name>
</gene>
<keyword evidence="6 9" id="KW-1133">Transmembrane helix</keyword>
<dbReference type="SUPFAM" id="SSF52058">
    <property type="entry name" value="L domain-like"/>
    <property type="match status" value="1"/>
</dbReference>
<proteinExistence type="predicted"/>
<dbReference type="AlphaFoldDB" id="A0A9D4QRK7"/>
<dbReference type="InterPro" id="IPR003591">
    <property type="entry name" value="Leu-rich_rpt_typical-subtyp"/>
</dbReference>
<evidence type="ECO:0000256" key="3">
    <source>
        <dbReference type="ARBA" id="ARBA00022692"/>
    </source>
</evidence>
<dbReference type="Gene3D" id="3.80.10.10">
    <property type="entry name" value="Ribonuclease Inhibitor"/>
    <property type="match status" value="1"/>
</dbReference>
<evidence type="ECO:0000256" key="4">
    <source>
        <dbReference type="ARBA" id="ARBA00022729"/>
    </source>
</evidence>
<dbReference type="SMART" id="SM00369">
    <property type="entry name" value="LRR_TYP"/>
    <property type="match status" value="4"/>
</dbReference>
<keyword evidence="11" id="KW-1185">Reference proteome</keyword>
<protein>
    <submittedName>
        <fullName evidence="10">Uncharacterized protein</fullName>
    </submittedName>
</protein>
<reference evidence="10" key="1">
    <citation type="journal article" date="2019" name="bioRxiv">
        <title>The Genome of the Zebra Mussel, Dreissena polymorpha: A Resource for Invasive Species Research.</title>
        <authorList>
            <person name="McCartney M.A."/>
            <person name="Auch B."/>
            <person name="Kono T."/>
            <person name="Mallez S."/>
            <person name="Zhang Y."/>
            <person name="Obille A."/>
            <person name="Becker A."/>
            <person name="Abrahante J.E."/>
            <person name="Garbe J."/>
            <person name="Badalamenti J.P."/>
            <person name="Herman A."/>
            <person name="Mangelson H."/>
            <person name="Liachko I."/>
            <person name="Sullivan S."/>
            <person name="Sone E.D."/>
            <person name="Koren S."/>
            <person name="Silverstein K.A.T."/>
            <person name="Beckman K.B."/>
            <person name="Gohl D.M."/>
        </authorList>
    </citation>
    <scope>NUCLEOTIDE SEQUENCE</scope>
    <source>
        <strain evidence="10">Duluth1</strain>
        <tissue evidence="10">Whole animal</tissue>
    </source>
</reference>
<keyword evidence="5" id="KW-0677">Repeat</keyword>
<dbReference type="PANTHER" id="PTHR24365:SF541">
    <property type="entry name" value="PROTEIN TOLL-RELATED"/>
    <property type="match status" value="1"/>
</dbReference>
<feature type="transmembrane region" description="Helical" evidence="9">
    <location>
        <begin position="246"/>
        <end position="270"/>
    </location>
</feature>
<dbReference type="PANTHER" id="PTHR24365">
    <property type="entry name" value="TOLL-LIKE RECEPTOR"/>
    <property type="match status" value="1"/>
</dbReference>
<evidence type="ECO:0000256" key="9">
    <source>
        <dbReference type="SAM" id="Phobius"/>
    </source>
</evidence>
<organism evidence="10 11">
    <name type="scientific">Dreissena polymorpha</name>
    <name type="common">Zebra mussel</name>
    <name type="synonym">Mytilus polymorpha</name>
    <dbReference type="NCBI Taxonomy" id="45954"/>
    <lineage>
        <taxon>Eukaryota</taxon>
        <taxon>Metazoa</taxon>
        <taxon>Spiralia</taxon>
        <taxon>Lophotrochozoa</taxon>
        <taxon>Mollusca</taxon>
        <taxon>Bivalvia</taxon>
        <taxon>Autobranchia</taxon>
        <taxon>Heteroconchia</taxon>
        <taxon>Euheterodonta</taxon>
        <taxon>Imparidentia</taxon>
        <taxon>Neoheterodontei</taxon>
        <taxon>Myida</taxon>
        <taxon>Dreissenoidea</taxon>
        <taxon>Dreissenidae</taxon>
        <taxon>Dreissena</taxon>
    </lineage>
</organism>
<dbReference type="GO" id="GO:0005886">
    <property type="term" value="C:plasma membrane"/>
    <property type="evidence" value="ECO:0007669"/>
    <property type="project" value="TreeGrafter"/>
</dbReference>
<keyword evidence="8" id="KW-0325">Glycoprotein</keyword>
<evidence type="ECO:0000313" key="10">
    <source>
        <dbReference type="EMBL" id="KAH3841006.1"/>
    </source>
</evidence>
<reference evidence="10" key="2">
    <citation type="submission" date="2020-11" db="EMBL/GenBank/DDBJ databases">
        <authorList>
            <person name="McCartney M.A."/>
            <person name="Auch B."/>
            <person name="Kono T."/>
            <person name="Mallez S."/>
            <person name="Becker A."/>
            <person name="Gohl D.M."/>
            <person name="Silverstein K.A.T."/>
            <person name="Koren S."/>
            <person name="Bechman K.B."/>
            <person name="Herman A."/>
            <person name="Abrahante J.E."/>
            <person name="Garbe J."/>
        </authorList>
    </citation>
    <scope>NUCLEOTIDE SEQUENCE</scope>
    <source>
        <strain evidence="10">Duluth1</strain>
        <tissue evidence="10">Whole animal</tissue>
    </source>
</reference>
<comment type="subcellular location">
    <subcellularLocation>
        <location evidence="1">Membrane</location>
        <topology evidence="1">Single-pass membrane protein</topology>
    </subcellularLocation>
</comment>
<keyword evidence="3 9" id="KW-0812">Transmembrane</keyword>
<evidence type="ECO:0000256" key="8">
    <source>
        <dbReference type="ARBA" id="ARBA00023180"/>
    </source>
</evidence>
<dbReference type="InterPro" id="IPR001611">
    <property type="entry name" value="Leu-rich_rpt"/>
</dbReference>
<evidence type="ECO:0000256" key="1">
    <source>
        <dbReference type="ARBA" id="ARBA00004167"/>
    </source>
</evidence>
<dbReference type="Proteomes" id="UP000828390">
    <property type="component" value="Unassembled WGS sequence"/>
</dbReference>
<dbReference type="GO" id="GO:0007165">
    <property type="term" value="P:signal transduction"/>
    <property type="evidence" value="ECO:0007669"/>
    <property type="project" value="TreeGrafter"/>
</dbReference>
<evidence type="ECO:0000256" key="2">
    <source>
        <dbReference type="ARBA" id="ARBA00022614"/>
    </source>
</evidence>
<evidence type="ECO:0000256" key="6">
    <source>
        <dbReference type="ARBA" id="ARBA00022989"/>
    </source>
</evidence>
<sequence>MCDDVSGRNFEHVRRVKLLGHSVLQNLYLRDNHWPIIDVEANWEALRHLELLDLSQNGIEFLNDKAFSSLVGLKTLLLADNELGKMAKTHTEMFAQLFAKHSNLSFLDLSHNSIDSIPHESFLSNTHLVHVDLSQNRLTEVTFKCRHLKALEVLNLRGNMLTVLDAATKATLDNVPHTAFIKISENAFTCSACQDYSTIEWMIKHQKVIDYDLLRCRNENENFVNVTQTIQKYLKDVCEKPLKNKITIYVTVGIATLICVTGSASAYIIVKRRKHRRQTRQRLDTITKLLDGRLEFLVFLQSLGADEVKS</sequence>
<evidence type="ECO:0000313" key="11">
    <source>
        <dbReference type="Proteomes" id="UP000828390"/>
    </source>
</evidence>
<comment type="caution">
    <text evidence="10">The sequence shown here is derived from an EMBL/GenBank/DDBJ whole genome shotgun (WGS) entry which is preliminary data.</text>
</comment>
<evidence type="ECO:0000256" key="7">
    <source>
        <dbReference type="ARBA" id="ARBA00023136"/>
    </source>
</evidence>
<dbReference type="PROSITE" id="PS51450">
    <property type="entry name" value="LRR"/>
    <property type="match status" value="1"/>
</dbReference>
<evidence type="ECO:0000256" key="5">
    <source>
        <dbReference type="ARBA" id="ARBA00022737"/>
    </source>
</evidence>
<keyword evidence="4" id="KW-0732">Signal</keyword>
<keyword evidence="2" id="KW-0433">Leucine-rich repeat</keyword>
<dbReference type="EMBL" id="JAIWYP010000004">
    <property type="protein sequence ID" value="KAH3841006.1"/>
    <property type="molecule type" value="Genomic_DNA"/>
</dbReference>
<dbReference type="InterPro" id="IPR032675">
    <property type="entry name" value="LRR_dom_sf"/>
</dbReference>
<keyword evidence="7 9" id="KW-0472">Membrane</keyword>
<name>A0A9D4QRK7_DREPO</name>
<dbReference type="Pfam" id="PF13855">
    <property type="entry name" value="LRR_8"/>
    <property type="match status" value="2"/>
</dbReference>